<dbReference type="AlphaFoldDB" id="A0AAV3QVH0"/>
<accession>A0AAV3QVH0</accession>
<evidence type="ECO:0000256" key="1">
    <source>
        <dbReference type="SAM" id="MobiDB-lite"/>
    </source>
</evidence>
<evidence type="ECO:0000313" key="2">
    <source>
        <dbReference type="EMBL" id="GAA0168040.1"/>
    </source>
</evidence>
<proteinExistence type="predicted"/>
<gene>
    <name evidence="2" type="ORF">LIER_22851</name>
</gene>
<comment type="caution">
    <text evidence="2">The sequence shown here is derived from an EMBL/GenBank/DDBJ whole genome shotgun (WGS) entry which is preliminary data.</text>
</comment>
<dbReference type="Proteomes" id="UP001454036">
    <property type="component" value="Unassembled WGS sequence"/>
</dbReference>
<organism evidence="2 3">
    <name type="scientific">Lithospermum erythrorhizon</name>
    <name type="common">Purple gromwell</name>
    <name type="synonym">Lithospermum officinale var. erythrorhizon</name>
    <dbReference type="NCBI Taxonomy" id="34254"/>
    <lineage>
        <taxon>Eukaryota</taxon>
        <taxon>Viridiplantae</taxon>
        <taxon>Streptophyta</taxon>
        <taxon>Embryophyta</taxon>
        <taxon>Tracheophyta</taxon>
        <taxon>Spermatophyta</taxon>
        <taxon>Magnoliopsida</taxon>
        <taxon>eudicotyledons</taxon>
        <taxon>Gunneridae</taxon>
        <taxon>Pentapetalae</taxon>
        <taxon>asterids</taxon>
        <taxon>lamiids</taxon>
        <taxon>Boraginales</taxon>
        <taxon>Boraginaceae</taxon>
        <taxon>Boraginoideae</taxon>
        <taxon>Lithospermeae</taxon>
        <taxon>Lithospermum</taxon>
    </lineage>
</organism>
<name>A0AAV3QVH0_LITER</name>
<feature type="region of interest" description="Disordered" evidence="1">
    <location>
        <begin position="37"/>
        <end position="56"/>
    </location>
</feature>
<feature type="compositionally biased region" description="Acidic residues" evidence="1">
    <location>
        <begin position="46"/>
        <end position="56"/>
    </location>
</feature>
<evidence type="ECO:0000313" key="3">
    <source>
        <dbReference type="Proteomes" id="UP001454036"/>
    </source>
</evidence>
<reference evidence="2 3" key="1">
    <citation type="submission" date="2024-01" db="EMBL/GenBank/DDBJ databases">
        <title>The complete chloroplast genome sequence of Lithospermum erythrorhizon: insights into the phylogenetic relationship among Boraginaceae species and the maternal lineages of purple gromwells.</title>
        <authorList>
            <person name="Okada T."/>
            <person name="Watanabe K."/>
        </authorList>
    </citation>
    <scope>NUCLEOTIDE SEQUENCE [LARGE SCALE GENOMIC DNA]</scope>
</reference>
<sequence>MVLDKWITQKAFNVEVEDEQEDQVSNFVAFTSQLEPTVDDNWNNTSEDEEEMTEEELLEDYKLLYTK</sequence>
<dbReference type="EMBL" id="BAABME010006323">
    <property type="protein sequence ID" value="GAA0168040.1"/>
    <property type="molecule type" value="Genomic_DNA"/>
</dbReference>
<keyword evidence="3" id="KW-1185">Reference proteome</keyword>
<protein>
    <submittedName>
        <fullName evidence="2">Uncharacterized protein</fullName>
    </submittedName>
</protein>